<evidence type="ECO:0000259" key="4">
    <source>
        <dbReference type="PROSITE" id="PS50053"/>
    </source>
</evidence>
<comment type="caution">
    <text evidence="5">The sequence shown here is derived from an EMBL/GenBank/DDBJ whole genome shotgun (WGS) entry which is preliminary data.</text>
</comment>
<feature type="domain" description="Ubiquitin-like" evidence="4">
    <location>
        <begin position="1"/>
        <end position="59"/>
    </location>
</feature>
<dbReference type="PROSITE" id="PS50053">
    <property type="entry name" value="UBIQUITIN_2"/>
    <property type="match status" value="1"/>
</dbReference>
<evidence type="ECO:0000256" key="1">
    <source>
        <dbReference type="ARBA" id="ARBA00022737"/>
    </source>
</evidence>
<dbReference type="Pfam" id="PF12796">
    <property type="entry name" value="Ank_2"/>
    <property type="match status" value="2"/>
</dbReference>
<evidence type="ECO:0000256" key="2">
    <source>
        <dbReference type="ARBA" id="ARBA00023043"/>
    </source>
</evidence>
<dbReference type="AlphaFoldDB" id="A0A812Q3Z2"/>
<dbReference type="Gene3D" id="1.25.40.20">
    <property type="entry name" value="Ankyrin repeat-containing domain"/>
    <property type="match status" value="2"/>
</dbReference>
<name>A0A812Q3Z2_9DINO</name>
<sequence length="265" mass="28185">MLHIRKLSGEEVASMPVKEVSCIREVKQRLHQRHGLPPRFRQRLVLEGANLDDAANIDSPRELELVVLPLSSPSLIDTNELVAAAVESMLQRPLDPNLAHHWSNEPTVLMNAAHYGHAEVVRLLLEARADKDKADNDGVTALSMAADEGHVEVVRVLLEAGADTDTANIDGYTALQVAAIPGHVEVARLLMAAGAQKDMANNTGNTALITAAACGQLEVVRLLVAAGADKDLANRQGHTALCIAAKCGHAEVVRLLGSGPTNSLS</sequence>
<keyword evidence="1" id="KW-0677">Repeat</keyword>
<dbReference type="PROSITE" id="PS50088">
    <property type="entry name" value="ANK_REPEAT"/>
    <property type="match status" value="4"/>
</dbReference>
<dbReference type="PROSITE" id="PS50297">
    <property type="entry name" value="ANK_REP_REGION"/>
    <property type="match status" value="4"/>
</dbReference>
<dbReference type="InterPro" id="IPR002110">
    <property type="entry name" value="Ankyrin_rpt"/>
</dbReference>
<dbReference type="Proteomes" id="UP000604046">
    <property type="component" value="Unassembled WGS sequence"/>
</dbReference>
<dbReference type="InterPro" id="IPR000626">
    <property type="entry name" value="Ubiquitin-like_dom"/>
</dbReference>
<keyword evidence="2 3" id="KW-0040">ANK repeat</keyword>
<evidence type="ECO:0000256" key="3">
    <source>
        <dbReference type="PROSITE-ProRule" id="PRU00023"/>
    </source>
</evidence>
<feature type="repeat" description="ANK" evidence="3">
    <location>
        <begin position="170"/>
        <end position="202"/>
    </location>
</feature>
<accession>A0A812Q3Z2</accession>
<dbReference type="PANTHER" id="PTHR24188">
    <property type="entry name" value="ANKYRIN REPEAT PROTEIN"/>
    <property type="match status" value="1"/>
</dbReference>
<dbReference type="PANTHER" id="PTHR24188:SF29">
    <property type="entry name" value="GH09064P"/>
    <property type="match status" value="1"/>
</dbReference>
<feature type="repeat" description="ANK" evidence="3">
    <location>
        <begin position="203"/>
        <end position="235"/>
    </location>
</feature>
<dbReference type="EMBL" id="CAJNDS010002163">
    <property type="protein sequence ID" value="CAE7356981.1"/>
    <property type="molecule type" value="Genomic_DNA"/>
</dbReference>
<dbReference type="OrthoDB" id="10264606at2759"/>
<gene>
    <name evidence="5" type="primary">Ankrd17</name>
    <name evidence="5" type="ORF">SNAT2548_LOCUS19026</name>
</gene>
<evidence type="ECO:0000313" key="6">
    <source>
        <dbReference type="Proteomes" id="UP000604046"/>
    </source>
</evidence>
<organism evidence="5 6">
    <name type="scientific">Symbiodinium natans</name>
    <dbReference type="NCBI Taxonomy" id="878477"/>
    <lineage>
        <taxon>Eukaryota</taxon>
        <taxon>Sar</taxon>
        <taxon>Alveolata</taxon>
        <taxon>Dinophyceae</taxon>
        <taxon>Suessiales</taxon>
        <taxon>Symbiodiniaceae</taxon>
        <taxon>Symbiodinium</taxon>
    </lineage>
</organism>
<reference evidence="5" key="1">
    <citation type="submission" date="2021-02" db="EMBL/GenBank/DDBJ databases">
        <authorList>
            <person name="Dougan E. K."/>
            <person name="Rhodes N."/>
            <person name="Thang M."/>
            <person name="Chan C."/>
        </authorList>
    </citation>
    <scope>NUCLEOTIDE SEQUENCE</scope>
</reference>
<dbReference type="PRINTS" id="PR01415">
    <property type="entry name" value="ANKYRIN"/>
</dbReference>
<dbReference type="SUPFAM" id="SSF48403">
    <property type="entry name" value="Ankyrin repeat"/>
    <property type="match status" value="1"/>
</dbReference>
<feature type="repeat" description="ANK" evidence="3">
    <location>
        <begin position="137"/>
        <end position="169"/>
    </location>
</feature>
<dbReference type="InterPro" id="IPR036770">
    <property type="entry name" value="Ankyrin_rpt-contain_sf"/>
</dbReference>
<keyword evidence="6" id="KW-1185">Reference proteome</keyword>
<feature type="repeat" description="ANK" evidence="3">
    <location>
        <begin position="104"/>
        <end position="136"/>
    </location>
</feature>
<proteinExistence type="predicted"/>
<protein>
    <submittedName>
        <fullName evidence="5">Ankrd17 protein</fullName>
    </submittedName>
</protein>
<dbReference type="SMART" id="SM00248">
    <property type="entry name" value="ANK"/>
    <property type="match status" value="5"/>
</dbReference>
<evidence type="ECO:0000313" key="5">
    <source>
        <dbReference type="EMBL" id="CAE7356981.1"/>
    </source>
</evidence>